<proteinExistence type="predicted"/>
<evidence type="ECO:0000313" key="2">
    <source>
        <dbReference type="Proteomes" id="UP000244912"/>
    </source>
</evidence>
<organism evidence="1 2">
    <name type="scientific">Palleronia abyssalis</name>
    <dbReference type="NCBI Taxonomy" id="1501240"/>
    <lineage>
        <taxon>Bacteria</taxon>
        <taxon>Pseudomonadati</taxon>
        <taxon>Pseudomonadota</taxon>
        <taxon>Alphaproteobacteria</taxon>
        <taxon>Rhodobacterales</taxon>
        <taxon>Roseobacteraceae</taxon>
        <taxon>Palleronia</taxon>
    </lineage>
</organism>
<protein>
    <recommendedName>
        <fullName evidence="3">Flagellar assembly protein FliH/Type III secretion system HrpE domain-containing protein</fullName>
    </recommendedName>
</protein>
<dbReference type="EMBL" id="ONZF01000005">
    <property type="protein sequence ID" value="SPJ24655.1"/>
    <property type="molecule type" value="Genomic_DNA"/>
</dbReference>
<name>A0A2R8BWX5_9RHOB</name>
<evidence type="ECO:0008006" key="3">
    <source>
        <dbReference type="Google" id="ProtNLM"/>
    </source>
</evidence>
<dbReference type="Proteomes" id="UP000244912">
    <property type="component" value="Unassembled WGS sequence"/>
</dbReference>
<reference evidence="1 2" key="1">
    <citation type="submission" date="2018-03" db="EMBL/GenBank/DDBJ databases">
        <authorList>
            <person name="Keele B.F."/>
        </authorList>
    </citation>
    <scope>NUCLEOTIDE SEQUENCE [LARGE SCALE GENOMIC DNA]</scope>
    <source>
        <strain evidence="1 2">CECT 8504</strain>
    </source>
</reference>
<dbReference type="OrthoDB" id="7870971at2"/>
<dbReference type="AlphaFoldDB" id="A0A2R8BWX5"/>
<evidence type="ECO:0000313" key="1">
    <source>
        <dbReference type="EMBL" id="SPJ24655.1"/>
    </source>
</evidence>
<keyword evidence="2" id="KW-1185">Reference proteome</keyword>
<sequence>MNARPLELEDFNLFVDTAVAPVEAFDGERLEAEKLESFDKGYTAGWDDATEAVQRDTESRSQVFDTRLEELSFTFHEARAHVMRGLSPLIEAIVKTALPRLLHETLGPRLIEAFEDMAGDLSNPEIRVLTAKGEAAEVMRALGDKPRFPVEVLEEENLPEGVLQVRLGDKGREIDLGAMEQVLTDALFALDTHNEELLSHG</sequence>
<gene>
    <name evidence="1" type="ORF">PAA8504_02492</name>
</gene>
<accession>A0A2R8BWX5</accession>
<dbReference type="RefSeq" id="WP_108894480.1">
    <property type="nucleotide sequence ID" value="NZ_ONZF01000005.1"/>
</dbReference>